<gene>
    <name evidence="1" type="ORF">S12H4_61866</name>
</gene>
<evidence type="ECO:0000313" key="1">
    <source>
        <dbReference type="EMBL" id="GAJ23291.1"/>
    </source>
</evidence>
<dbReference type="AlphaFoldDB" id="X1VWZ7"/>
<feature type="non-terminal residue" evidence="1">
    <location>
        <position position="1"/>
    </location>
</feature>
<organism evidence="1">
    <name type="scientific">marine sediment metagenome</name>
    <dbReference type="NCBI Taxonomy" id="412755"/>
    <lineage>
        <taxon>unclassified sequences</taxon>
        <taxon>metagenomes</taxon>
        <taxon>ecological metagenomes</taxon>
    </lineage>
</organism>
<reference evidence="1" key="1">
    <citation type="journal article" date="2014" name="Front. Microbiol.">
        <title>High frequency of phylogenetically diverse reductive dehalogenase-homologous genes in deep subseafloor sedimentary metagenomes.</title>
        <authorList>
            <person name="Kawai M."/>
            <person name="Futagami T."/>
            <person name="Toyoda A."/>
            <person name="Takaki Y."/>
            <person name="Nishi S."/>
            <person name="Hori S."/>
            <person name="Arai W."/>
            <person name="Tsubouchi T."/>
            <person name="Morono Y."/>
            <person name="Uchiyama I."/>
            <person name="Ito T."/>
            <person name="Fujiyama A."/>
            <person name="Inagaki F."/>
            <person name="Takami H."/>
        </authorList>
    </citation>
    <scope>NUCLEOTIDE SEQUENCE</scope>
    <source>
        <strain evidence="1">Expedition CK06-06</strain>
    </source>
</reference>
<protein>
    <submittedName>
        <fullName evidence="1">Uncharacterized protein</fullName>
    </submittedName>
</protein>
<comment type="caution">
    <text evidence="1">The sequence shown here is derived from an EMBL/GenBank/DDBJ whole genome shotgun (WGS) entry which is preliminary data.</text>
</comment>
<proteinExistence type="predicted"/>
<dbReference type="EMBL" id="BARW01041234">
    <property type="protein sequence ID" value="GAJ23291.1"/>
    <property type="molecule type" value="Genomic_DNA"/>
</dbReference>
<name>X1VWZ7_9ZZZZ</name>
<accession>X1VWZ7</accession>
<sequence>GYGEAEDIVVTEESGCIKRANPDKVSSKAKNVVSPN</sequence>